<feature type="non-terminal residue" evidence="2">
    <location>
        <position position="1"/>
    </location>
</feature>
<dbReference type="AlphaFoldDB" id="A0A9P1E3B2"/>
<dbReference type="EMBL" id="CAMAPE010000010">
    <property type="protein sequence ID" value="CAH9075925.1"/>
    <property type="molecule type" value="Genomic_DNA"/>
</dbReference>
<organism evidence="2 3">
    <name type="scientific">Cuscuta europaea</name>
    <name type="common">European dodder</name>
    <dbReference type="NCBI Taxonomy" id="41803"/>
    <lineage>
        <taxon>Eukaryota</taxon>
        <taxon>Viridiplantae</taxon>
        <taxon>Streptophyta</taxon>
        <taxon>Embryophyta</taxon>
        <taxon>Tracheophyta</taxon>
        <taxon>Spermatophyta</taxon>
        <taxon>Magnoliopsida</taxon>
        <taxon>eudicotyledons</taxon>
        <taxon>Gunneridae</taxon>
        <taxon>Pentapetalae</taxon>
        <taxon>asterids</taxon>
        <taxon>lamiids</taxon>
        <taxon>Solanales</taxon>
        <taxon>Convolvulaceae</taxon>
        <taxon>Cuscuteae</taxon>
        <taxon>Cuscuta</taxon>
        <taxon>Cuscuta subgen. Cuscuta</taxon>
    </lineage>
</organism>
<keyword evidence="3" id="KW-1185">Reference proteome</keyword>
<dbReference type="Proteomes" id="UP001152484">
    <property type="component" value="Unassembled WGS sequence"/>
</dbReference>
<evidence type="ECO:0000256" key="1">
    <source>
        <dbReference type="SAM" id="MobiDB-lite"/>
    </source>
</evidence>
<sequence length="122" mass="14137">MFYYRSRRVLTLVKPQLPSFCELRRTRFLLPPSIVRLFFFFCFARLSGGKRMLGLRWPMVVHGRKMDDWSSTAKEAGTDLDSMSFVIGGDRGDTADHSPPEPPSWSARESKIWKPLFNFTVC</sequence>
<name>A0A9P1E3B2_CUSEU</name>
<protein>
    <submittedName>
        <fullName evidence="2">Uncharacterized protein</fullName>
    </submittedName>
</protein>
<proteinExistence type="predicted"/>
<evidence type="ECO:0000313" key="3">
    <source>
        <dbReference type="Proteomes" id="UP001152484"/>
    </source>
</evidence>
<accession>A0A9P1E3B2</accession>
<feature type="region of interest" description="Disordered" evidence="1">
    <location>
        <begin position="88"/>
        <end position="107"/>
    </location>
</feature>
<evidence type="ECO:0000313" key="2">
    <source>
        <dbReference type="EMBL" id="CAH9075925.1"/>
    </source>
</evidence>
<comment type="caution">
    <text evidence="2">The sequence shown here is derived from an EMBL/GenBank/DDBJ whole genome shotgun (WGS) entry which is preliminary data.</text>
</comment>
<reference evidence="2" key="1">
    <citation type="submission" date="2022-07" db="EMBL/GenBank/DDBJ databases">
        <authorList>
            <person name="Macas J."/>
            <person name="Novak P."/>
            <person name="Neumann P."/>
        </authorList>
    </citation>
    <scope>NUCLEOTIDE SEQUENCE</scope>
</reference>
<feature type="compositionally biased region" description="Basic and acidic residues" evidence="1">
    <location>
        <begin position="90"/>
        <end position="99"/>
    </location>
</feature>
<gene>
    <name evidence="2" type="ORF">CEURO_LOCUS5638</name>
</gene>